<dbReference type="RefSeq" id="WP_080885420.1">
    <property type="nucleotide sequence ID" value="NZ_LT828648.1"/>
</dbReference>
<accession>A0A1W1I1D2</accession>
<reference evidence="1 2" key="1">
    <citation type="submission" date="2017-03" db="EMBL/GenBank/DDBJ databases">
        <authorList>
            <person name="Afonso C.L."/>
            <person name="Miller P.J."/>
            <person name="Scott M.A."/>
            <person name="Spackman E."/>
            <person name="Goraichik I."/>
            <person name="Dimitrov K.M."/>
            <person name="Suarez D.L."/>
            <person name="Swayne D.E."/>
        </authorList>
    </citation>
    <scope>NUCLEOTIDE SEQUENCE [LARGE SCALE GENOMIC DNA]</scope>
    <source>
        <strain evidence="1">Genome sequencing of Nitrospira japonica strain NJ11</strain>
    </source>
</reference>
<name>A0A1W1I1D2_9BACT</name>
<dbReference type="KEGG" id="nja:NSJP_0619"/>
<dbReference type="Proteomes" id="UP000192042">
    <property type="component" value="Chromosome I"/>
</dbReference>
<evidence type="ECO:0000313" key="1">
    <source>
        <dbReference type="EMBL" id="SLM46791.1"/>
    </source>
</evidence>
<dbReference type="STRING" id="1325564.NSJP_0619"/>
<sequence>MIWDDGIEEPKQADGWYLYRPLPTSTPVPVKVRTIGRLKYVAQYVGHPEVGNRRLRECHGTFLRPLAVHEIPCAHMETLTLNALPEWKDSEEWLCPQCGAVLGGL</sequence>
<keyword evidence="2" id="KW-1185">Reference proteome</keyword>
<protein>
    <submittedName>
        <fullName evidence="1">Uncharacterized protein</fullName>
    </submittedName>
</protein>
<proteinExistence type="predicted"/>
<dbReference type="EMBL" id="LT828648">
    <property type="protein sequence ID" value="SLM46791.1"/>
    <property type="molecule type" value="Genomic_DNA"/>
</dbReference>
<gene>
    <name evidence="1" type="ORF">NSJP_0619</name>
</gene>
<evidence type="ECO:0000313" key="2">
    <source>
        <dbReference type="Proteomes" id="UP000192042"/>
    </source>
</evidence>
<dbReference type="AlphaFoldDB" id="A0A1W1I1D2"/>
<organism evidence="1 2">
    <name type="scientific">Nitrospira japonica</name>
    <dbReference type="NCBI Taxonomy" id="1325564"/>
    <lineage>
        <taxon>Bacteria</taxon>
        <taxon>Pseudomonadati</taxon>
        <taxon>Nitrospirota</taxon>
        <taxon>Nitrospiria</taxon>
        <taxon>Nitrospirales</taxon>
        <taxon>Nitrospiraceae</taxon>
        <taxon>Nitrospira</taxon>
    </lineage>
</organism>